<keyword evidence="1" id="KW-0812">Transmembrane</keyword>
<reference evidence="2 3" key="2">
    <citation type="submission" date="2019-09" db="EMBL/GenBank/DDBJ databases">
        <authorList>
            <person name="Jin C."/>
        </authorList>
    </citation>
    <scope>NUCLEOTIDE SEQUENCE [LARGE SCALE GENOMIC DNA]</scope>
    <source>
        <strain evidence="2 3">BN140041</strain>
    </source>
</reference>
<dbReference type="AlphaFoldDB" id="A0A5B1LXJ7"/>
<gene>
    <name evidence="2" type="ORF">F0U47_18920</name>
</gene>
<evidence type="ECO:0000313" key="2">
    <source>
        <dbReference type="EMBL" id="KAA1424307.1"/>
    </source>
</evidence>
<name>A0A5B1LXJ7_9ACTN</name>
<accession>A0A5B1LXJ7</accession>
<organism evidence="2 3">
    <name type="scientific">Nocardioides antri</name>
    <dbReference type="NCBI Taxonomy" id="2607659"/>
    <lineage>
        <taxon>Bacteria</taxon>
        <taxon>Bacillati</taxon>
        <taxon>Actinomycetota</taxon>
        <taxon>Actinomycetes</taxon>
        <taxon>Propionibacteriales</taxon>
        <taxon>Nocardioidaceae</taxon>
        <taxon>Nocardioides</taxon>
    </lineage>
</organism>
<evidence type="ECO:0000313" key="3">
    <source>
        <dbReference type="Proteomes" id="UP000324351"/>
    </source>
</evidence>
<comment type="caution">
    <text evidence="2">The sequence shown here is derived from an EMBL/GenBank/DDBJ whole genome shotgun (WGS) entry which is preliminary data.</text>
</comment>
<evidence type="ECO:0000256" key="1">
    <source>
        <dbReference type="SAM" id="Phobius"/>
    </source>
</evidence>
<dbReference type="RefSeq" id="WP_149752038.1">
    <property type="nucleotide sequence ID" value="NZ_VUJW01000012.1"/>
</dbReference>
<dbReference type="Proteomes" id="UP000324351">
    <property type="component" value="Unassembled WGS sequence"/>
</dbReference>
<keyword evidence="1" id="KW-1133">Transmembrane helix</keyword>
<protein>
    <recommendedName>
        <fullName evidence="4">EamA family transporter</fullName>
    </recommendedName>
</protein>
<dbReference type="EMBL" id="VUJW01000012">
    <property type="protein sequence ID" value="KAA1424307.1"/>
    <property type="molecule type" value="Genomic_DNA"/>
</dbReference>
<keyword evidence="1" id="KW-0472">Membrane</keyword>
<sequence length="63" mass="6680">MSDGLRSVLIVVVTCVWAANFIAPIFKKDYAPSPELNVAFMAIIGVLTASYRADPPDDGPGTP</sequence>
<keyword evidence="3" id="KW-1185">Reference proteome</keyword>
<reference evidence="2 3" key="1">
    <citation type="submission" date="2019-09" db="EMBL/GenBank/DDBJ databases">
        <title>Nocardioides panacisoli sp. nov., isolated from the soil of a ginseng field.</title>
        <authorList>
            <person name="Cho C."/>
        </authorList>
    </citation>
    <scope>NUCLEOTIDE SEQUENCE [LARGE SCALE GENOMIC DNA]</scope>
    <source>
        <strain evidence="2 3">BN140041</strain>
    </source>
</reference>
<feature type="transmembrane region" description="Helical" evidence="1">
    <location>
        <begin position="6"/>
        <end position="23"/>
    </location>
</feature>
<evidence type="ECO:0008006" key="4">
    <source>
        <dbReference type="Google" id="ProtNLM"/>
    </source>
</evidence>
<proteinExistence type="predicted"/>